<reference evidence="1 2" key="1">
    <citation type="journal article" date="2014" name="BMC Genomics">
        <title>Comparative genome sequencing reveals chemotype-specific gene clusters in the toxigenic black mold Stachybotrys.</title>
        <authorList>
            <person name="Semeiks J."/>
            <person name="Borek D."/>
            <person name="Otwinowski Z."/>
            <person name="Grishin N.V."/>
        </authorList>
    </citation>
    <scope>NUCLEOTIDE SEQUENCE [LARGE SCALE GENOMIC DNA]</scope>
    <source>
        <strain evidence="1 2">IBT 40285</strain>
    </source>
</reference>
<dbReference type="InParanoid" id="A0A084R1T3"/>
<dbReference type="HOGENOM" id="CLU_3417312_0_0_1"/>
<gene>
    <name evidence="1" type="ORF">S40285_09654</name>
</gene>
<dbReference type="AlphaFoldDB" id="A0A084R1T3"/>
<proteinExistence type="predicted"/>
<dbReference type="Proteomes" id="UP000028524">
    <property type="component" value="Unassembled WGS sequence"/>
</dbReference>
<dbReference type="EMBL" id="KL659295">
    <property type="protein sequence ID" value="KFA70168.1"/>
    <property type="molecule type" value="Genomic_DNA"/>
</dbReference>
<evidence type="ECO:0000313" key="2">
    <source>
        <dbReference type="Proteomes" id="UP000028524"/>
    </source>
</evidence>
<protein>
    <submittedName>
        <fullName evidence="1">Uncharacterized protein</fullName>
    </submittedName>
</protein>
<keyword evidence="2" id="KW-1185">Reference proteome</keyword>
<evidence type="ECO:0000313" key="1">
    <source>
        <dbReference type="EMBL" id="KFA70168.1"/>
    </source>
</evidence>
<organism evidence="1 2">
    <name type="scientific">Stachybotrys chlorohalonatus (strain IBT 40285)</name>
    <dbReference type="NCBI Taxonomy" id="1283841"/>
    <lineage>
        <taxon>Eukaryota</taxon>
        <taxon>Fungi</taxon>
        <taxon>Dikarya</taxon>
        <taxon>Ascomycota</taxon>
        <taxon>Pezizomycotina</taxon>
        <taxon>Sordariomycetes</taxon>
        <taxon>Hypocreomycetidae</taxon>
        <taxon>Hypocreales</taxon>
        <taxon>Stachybotryaceae</taxon>
        <taxon>Stachybotrys</taxon>
    </lineage>
</organism>
<sequence length="26" mass="3009">MELGRMLNSLTNTEHIIRLKPVKGRT</sequence>
<name>A0A084R1T3_STAC4</name>
<accession>A0A084R1T3</accession>